<dbReference type="InParanoid" id="A0A0C2ZBP0"/>
<evidence type="ECO:0000313" key="2">
    <source>
        <dbReference type="Proteomes" id="UP000053989"/>
    </source>
</evidence>
<dbReference type="Proteomes" id="UP000053989">
    <property type="component" value="Unassembled WGS sequence"/>
</dbReference>
<sequence>MTIQLLLQGKYSLDVSDLQRGDLLTYRESLLQGCNCHTATAQDDTCGFESVVHYLNICSRAS</sequence>
<keyword evidence="2" id="KW-1185">Reference proteome</keyword>
<reference evidence="1 2" key="1">
    <citation type="submission" date="2014-04" db="EMBL/GenBank/DDBJ databases">
        <authorList>
            <consortium name="DOE Joint Genome Institute"/>
            <person name="Kuo A."/>
            <person name="Kohler A."/>
            <person name="Nagy L.G."/>
            <person name="Floudas D."/>
            <person name="Copeland A."/>
            <person name="Barry K.W."/>
            <person name="Cichocki N."/>
            <person name="Veneault-Fourrey C."/>
            <person name="LaButti K."/>
            <person name="Lindquist E.A."/>
            <person name="Lipzen A."/>
            <person name="Lundell T."/>
            <person name="Morin E."/>
            <person name="Murat C."/>
            <person name="Sun H."/>
            <person name="Tunlid A."/>
            <person name="Henrissat B."/>
            <person name="Grigoriev I.V."/>
            <person name="Hibbett D.S."/>
            <person name="Martin F."/>
            <person name="Nordberg H.P."/>
            <person name="Cantor M.N."/>
            <person name="Hua S.X."/>
        </authorList>
    </citation>
    <scope>NUCLEOTIDE SEQUENCE [LARGE SCALE GENOMIC DNA]</scope>
    <source>
        <strain evidence="1 2">Foug A</strain>
    </source>
</reference>
<reference evidence="2" key="2">
    <citation type="submission" date="2015-01" db="EMBL/GenBank/DDBJ databases">
        <title>Evolutionary Origins and Diversification of the Mycorrhizal Mutualists.</title>
        <authorList>
            <consortium name="DOE Joint Genome Institute"/>
            <consortium name="Mycorrhizal Genomics Consortium"/>
            <person name="Kohler A."/>
            <person name="Kuo A."/>
            <person name="Nagy L.G."/>
            <person name="Floudas D."/>
            <person name="Copeland A."/>
            <person name="Barry K.W."/>
            <person name="Cichocki N."/>
            <person name="Veneault-Fourrey C."/>
            <person name="LaButti K."/>
            <person name="Lindquist E.A."/>
            <person name="Lipzen A."/>
            <person name="Lundell T."/>
            <person name="Morin E."/>
            <person name="Murat C."/>
            <person name="Riley R."/>
            <person name="Ohm R."/>
            <person name="Sun H."/>
            <person name="Tunlid A."/>
            <person name="Henrissat B."/>
            <person name="Grigoriev I.V."/>
            <person name="Hibbett D.S."/>
            <person name="Martin F."/>
        </authorList>
    </citation>
    <scope>NUCLEOTIDE SEQUENCE [LARGE SCALE GENOMIC DNA]</scope>
    <source>
        <strain evidence="2">Foug A</strain>
    </source>
</reference>
<dbReference type="HOGENOM" id="CLU_2905502_0_0_1"/>
<organism evidence="1 2">
    <name type="scientific">Scleroderma citrinum Foug A</name>
    <dbReference type="NCBI Taxonomy" id="1036808"/>
    <lineage>
        <taxon>Eukaryota</taxon>
        <taxon>Fungi</taxon>
        <taxon>Dikarya</taxon>
        <taxon>Basidiomycota</taxon>
        <taxon>Agaricomycotina</taxon>
        <taxon>Agaricomycetes</taxon>
        <taxon>Agaricomycetidae</taxon>
        <taxon>Boletales</taxon>
        <taxon>Sclerodermatineae</taxon>
        <taxon>Sclerodermataceae</taxon>
        <taxon>Scleroderma</taxon>
    </lineage>
</organism>
<protein>
    <submittedName>
        <fullName evidence="1">Uncharacterized protein</fullName>
    </submittedName>
</protein>
<dbReference type="EMBL" id="KN822076">
    <property type="protein sequence ID" value="KIM59243.1"/>
    <property type="molecule type" value="Genomic_DNA"/>
</dbReference>
<proteinExistence type="predicted"/>
<name>A0A0C2ZBP0_9AGAM</name>
<gene>
    <name evidence="1" type="ORF">SCLCIDRAFT_1218053</name>
</gene>
<accession>A0A0C2ZBP0</accession>
<evidence type="ECO:0000313" key="1">
    <source>
        <dbReference type="EMBL" id="KIM59243.1"/>
    </source>
</evidence>
<dbReference type="AlphaFoldDB" id="A0A0C2ZBP0"/>